<sequence>MASSRSRRMSTSLATLITLAGAAGLSWWGAQSAAQFIETRSRQDVTLALATAGQDWVQVETNGLQVRLTGTAPTEVDRFRAVTQAGSVVDSSRVVDDMTVASRDAMVPPEFKVELLRNDDGISLIGLVPAKTDREALVRSLRTETAAPKVTDLLESAEYAVPEGWADVLAYGQRIAQMTPRAKISIAPGEVQVTALADSRAEKGRLEAELKRLAPKGIKLVTNISAPRPVVAPFTLRFLIDDQGPHFDACAADTEAAQKQILDAAVRAGVDGNPTCTLALGSPTADWAGAAVPAIKAVAALGKGSVTISDADIALIAPEDVPADTFAEVVATLEQTLPSVFSLQAQHEEKNDATQGPAEFAATLSSDGRLSMRGRIADQQMREAVDSFARARFSTVSGNLRGDASMPSGWTVRVIAALEALDGLANGTITVTPDLIELGGTSGDPRATERAAASLSRRLGAGADYQLAIRYDRWMDAALALPDGQYCVDQLNIVMSESEIGFEPSKSTIAGDPAPTLSRLAGIMQDCADYQIEAGGHTDSQGSEGFNADLSRARAQALLKAMSDAGIDTSNMTSRGYGESQPIASNDSEAGREENRRIEFRLLSESPVRNEPLPAPVVLEGVTSDASANAETAQPDVTAEQGRAMAYGPQLPTTESQESDGDADPAPVSTAPATLGVTEQFQTLDEREENLRLPVQTPDADTPRPEKRPDDEDGADETTAADETAE</sequence>
<evidence type="ECO:0000256" key="2">
    <source>
        <dbReference type="ARBA" id="ARBA00023136"/>
    </source>
</evidence>
<dbReference type="InterPro" id="IPR050330">
    <property type="entry name" value="Bact_OuterMem_StrucFunc"/>
</dbReference>
<dbReference type="PANTHER" id="PTHR30329">
    <property type="entry name" value="STATOR ELEMENT OF FLAGELLAR MOTOR COMPLEX"/>
    <property type="match status" value="1"/>
</dbReference>
<feature type="domain" description="OmpA-like" evidence="6">
    <location>
        <begin position="489"/>
        <end position="606"/>
    </location>
</feature>
<dbReference type="InterPro" id="IPR006665">
    <property type="entry name" value="OmpA-like"/>
</dbReference>
<evidence type="ECO:0000313" key="7">
    <source>
        <dbReference type="EMBL" id="SES93838.1"/>
    </source>
</evidence>
<keyword evidence="2 4" id="KW-0472">Membrane</keyword>
<dbReference type="PRINTS" id="PR01021">
    <property type="entry name" value="OMPADOMAIN"/>
</dbReference>
<reference evidence="7 8" key="1">
    <citation type="submission" date="2016-10" db="EMBL/GenBank/DDBJ databases">
        <authorList>
            <person name="de Groot N.N."/>
        </authorList>
    </citation>
    <scope>NUCLEOTIDE SEQUENCE [LARGE SCALE GENOMIC DNA]</scope>
    <source>
        <strain evidence="7 8">DSM 17862</strain>
    </source>
</reference>
<gene>
    <name evidence="7" type="ORF">SAMN04489858_102244</name>
</gene>
<evidence type="ECO:0000256" key="5">
    <source>
        <dbReference type="SAM" id="MobiDB-lite"/>
    </source>
</evidence>
<dbReference type="PANTHER" id="PTHR30329:SF21">
    <property type="entry name" value="LIPOPROTEIN YIAD-RELATED"/>
    <property type="match status" value="1"/>
</dbReference>
<dbReference type="STRING" id="364199.SAMN04489858_102244"/>
<dbReference type="AlphaFoldDB" id="A0A1I0AJJ3"/>
<protein>
    <submittedName>
        <fullName evidence="7">OmpA-OmpF porin, OOP family</fullName>
    </submittedName>
</protein>
<evidence type="ECO:0000259" key="6">
    <source>
        <dbReference type="PROSITE" id="PS51123"/>
    </source>
</evidence>
<evidence type="ECO:0000256" key="4">
    <source>
        <dbReference type="PROSITE-ProRule" id="PRU00473"/>
    </source>
</evidence>
<dbReference type="Proteomes" id="UP000199180">
    <property type="component" value="Unassembled WGS sequence"/>
</dbReference>
<evidence type="ECO:0000313" key="8">
    <source>
        <dbReference type="Proteomes" id="UP000199180"/>
    </source>
</evidence>
<feature type="region of interest" description="Disordered" evidence="5">
    <location>
        <begin position="568"/>
        <end position="593"/>
    </location>
</feature>
<accession>A0A1I0AJJ3</accession>
<name>A0A1I0AJJ3_9RHOB</name>
<feature type="compositionally biased region" description="Acidic residues" evidence="5">
    <location>
        <begin position="711"/>
        <end position="726"/>
    </location>
</feature>
<keyword evidence="8" id="KW-1185">Reference proteome</keyword>
<proteinExistence type="predicted"/>
<dbReference type="InterPro" id="IPR006664">
    <property type="entry name" value="OMP_bac"/>
</dbReference>
<dbReference type="SUPFAM" id="SSF103088">
    <property type="entry name" value="OmpA-like"/>
    <property type="match status" value="1"/>
</dbReference>
<feature type="region of interest" description="Disordered" evidence="5">
    <location>
        <begin position="650"/>
        <end position="726"/>
    </location>
</feature>
<dbReference type="Gene3D" id="3.30.1330.60">
    <property type="entry name" value="OmpA-like domain"/>
    <property type="match status" value="1"/>
</dbReference>
<dbReference type="GO" id="GO:0009279">
    <property type="term" value="C:cell outer membrane"/>
    <property type="evidence" value="ECO:0007669"/>
    <property type="project" value="UniProtKB-SubCell"/>
</dbReference>
<dbReference type="EMBL" id="FOHO01000002">
    <property type="protein sequence ID" value="SES93838.1"/>
    <property type="molecule type" value="Genomic_DNA"/>
</dbReference>
<keyword evidence="3" id="KW-0998">Cell outer membrane</keyword>
<dbReference type="OrthoDB" id="5525824at2"/>
<dbReference type="PROSITE" id="PS51123">
    <property type="entry name" value="OMPA_2"/>
    <property type="match status" value="1"/>
</dbReference>
<evidence type="ECO:0000256" key="1">
    <source>
        <dbReference type="ARBA" id="ARBA00004442"/>
    </source>
</evidence>
<dbReference type="CDD" id="cd07185">
    <property type="entry name" value="OmpA_C-like"/>
    <property type="match status" value="1"/>
</dbReference>
<dbReference type="Gene3D" id="3.40.1520.20">
    <property type="match status" value="2"/>
</dbReference>
<comment type="subcellular location">
    <subcellularLocation>
        <location evidence="1">Cell outer membrane</location>
    </subcellularLocation>
</comment>
<dbReference type="InterPro" id="IPR036737">
    <property type="entry name" value="OmpA-like_sf"/>
</dbReference>
<feature type="compositionally biased region" description="Basic and acidic residues" evidence="5">
    <location>
        <begin position="701"/>
        <end position="710"/>
    </location>
</feature>
<dbReference type="InterPro" id="IPR007055">
    <property type="entry name" value="BON_dom"/>
</dbReference>
<evidence type="ECO:0000256" key="3">
    <source>
        <dbReference type="ARBA" id="ARBA00023237"/>
    </source>
</evidence>
<organism evidence="7 8">
    <name type="scientific">Paracoccus homiensis</name>
    <dbReference type="NCBI Taxonomy" id="364199"/>
    <lineage>
        <taxon>Bacteria</taxon>
        <taxon>Pseudomonadati</taxon>
        <taxon>Pseudomonadota</taxon>
        <taxon>Alphaproteobacteria</taxon>
        <taxon>Rhodobacterales</taxon>
        <taxon>Paracoccaceae</taxon>
        <taxon>Paracoccus</taxon>
    </lineage>
</organism>
<dbReference type="Pfam" id="PF04972">
    <property type="entry name" value="BON"/>
    <property type="match status" value="1"/>
</dbReference>
<dbReference type="Pfam" id="PF00691">
    <property type="entry name" value="OmpA"/>
    <property type="match status" value="1"/>
</dbReference>